<dbReference type="AlphaFoldDB" id="A0A7K1SRX4"/>
<gene>
    <name evidence="3" type="ORF">GO621_00325</name>
</gene>
<dbReference type="PANTHER" id="PTHR47505:SF1">
    <property type="entry name" value="DNA UTILIZATION PROTEIN YHGH"/>
    <property type="match status" value="1"/>
</dbReference>
<dbReference type="InterPro" id="IPR029057">
    <property type="entry name" value="PRTase-like"/>
</dbReference>
<evidence type="ECO:0000259" key="2">
    <source>
        <dbReference type="Pfam" id="PF00156"/>
    </source>
</evidence>
<proteinExistence type="inferred from homology"/>
<dbReference type="PANTHER" id="PTHR47505">
    <property type="entry name" value="DNA UTILIZATION PROTEIN YHGH"/>
    <property type="match status" value="1"/>
</dbReference>
<sequence length="232" mass="26062">MNLRQSYFADFVSLIFPELCQACAKSLYRNEELICADCLYHLPYTDFHLNADNAVAQQFWGRVPLEAAAALLYFTKGSRVQNLMHQLKYKNKPEVGVYLGKLAGKRLLENPIFTSADMIIPVPLHKQKLLKRGYNQSLSFAEGLSEKLSIQAEVDNLVRITGTESQTKKSRTSRYENMKDVFSVKKPEKLADKHILLVDDIITTGATLEACCNVLLEIPGVKISLTAIAYTA</sequence>
<feature type="domain" description="Phosphoribosyltransferase" evidence="2">
    <location>
        <begin position="137"/>
        <end position="222"/>
    </location>
</feature>
<keyword evidence="4" id="KW-1185">Reference proteome</keyword>
<reference evidence="3 4" key="1">
    <citation type="submission" date="2019-12" db="EMBL/GenBank/DDBJ databases">
        <title>Mucilaginibacter sp. HMF7410 genome sequencing and assembly.</title>
        <authorList>
            <person name="Kang H."/>
            <person name="Cha I."/>
            <person name="Kim H."/>
            <person name="Joh K."/>
        </authorList>
    </citation>
    <scope>NUCLEOTIDE SEQUENCE [LARGE SCALE GENOMIC DNA]</scope>
    <source>
        <strain evidence="3 4">HMF7410</strain>
    </source>
</reference>
<dbReference type="EMBL" id="WPIK01000001">
    <property type="protein sequence ID" value="MVN19977.1"/>
    <property type="molecule type" value="Genomic_DNA"/>
</dbReference>
<comment type="similarity">
    <text evidence="1">Belongs to the ComF/GntX family.</text>
</comment>
<accession>A0A7K1SRX4</accession>
<dbReference type="InterPro" id="IPR000836">
    <property type="entry name" value="PRTase_dom"/>
</dbReference>
<dbReference type="SUPFAM" id="SSF53271">
    <property type="entry name" value="PRTase-like"/>
    <property type="match status" value="1"/>
</dbReference>
<evidence type="ECO:0000313" key="3">
    <source>
        <dbReference type="EMBL" id="MVN19977.1"/>
    </source>
</evidence>
<dbReference type="InterPro" id="IPR051910">
    <property type="entry name" value="ComF/GntX_DNA_util-trans"/>
</dbReference>
<organism evidence="3 4">
    <name type="scientific">Mucilaginibacter arboris</name>
    <dbReference type="NCBI Taxonomy" id="2682090"/>
    <lineage>
        <taxon>Bacteria</taxon>
        <taxon>Pseudomonadati</taxon>
        <taxon>Bacteroidota</taxon>
        <taxon>Sphingobacteriia</taxon>
        <taxon>Sphingobacteriales</taxon>
        <taxon>Sphingobacteriaceae</taxon>
        <taxon>Mucilaginibacter</taxon>
    </lineage>
</organism>
<evidence type="ECO:0000256" key="1">
    <source>
        <dbReference type="ARBA" id="ARBA00008007"/>
    </source>
</evidence>
<dbReference type="Gene3D" id="3.40.50.2020">
    <property type="match status" value="1"/>
</dbReference>
<dbReference type="Pfam" id="PF00156">
    <property type="entry name" value="Pribosyltran"/>
    <property type="match status" value="1"/>
</dbReference>
<protein>
    <submittedName>
        <fullName evidence="3">ComF family protein</fullName>
    </submittedName>
</protein>
<dbReference type="CDD" id="cd06223">
    <property type="entry name" value="PRTases_typeI"/>
    <property type="match status" value="1"/>
</dbReference>
<dbReference type="RefSeq" id="WP_157562761.1">
    <property type="nucleotide sequence ID" value="NZ_WPIK01000001.1"/>
</dbReference>
<dbReference type="Proteomes" id="UP000462014">
    <property type="component" value="Unassembled WGS sequence"/>
</dbReference>
<comment type="caution">
    <text evidence="3">The sequence shown here is derived from an EMBL/GenBank/DDBJ whole genome shotgun (WGS) entry which is preliminary data.</text>
</comment>
<name>A0A7K1SRX4_9SPHI</name>
<evidence type="ECO:0000313" key="4">
    <source>
        <dbReference type="Proteomes" id="UP000462014"/>
    </source>
</evidence>